<keyword evidence="2" id="KW-0472">Membrane</keyword>
<organism evidence="3 4">
    <name type="scientific">Lentinus tigrinus ALCF2SS1-6</name>
    <dbReference type="NCBI Taxonomy" id="1328759"/>
    <lineage>
        <taxon>Eukaryota</taxon>
        <taxon>Fungi</taxon>
        <taxon>Dikarya</taxon>
        <taxon>Basidiomycota</taxon>
        <taxon>Agaricomycotina</taxon>
        <taxon>Agaricomycetes</taxon>
        <taxon>Polyporales</taxon>
        <taxon>Polyporaceae</taxon>
        <taxon>Lentinus</taxon>
    </lineage>
</organism>
<dbReference type="InterPro" id="IPR036259">
    <property type="entry name" value="MFS_trans_sf"/>
</dbReference>
<feature type="transmembrane region" description="Helical" evidence="2">
    <location>
        <begin position="42"/>
        <end position="66"/>
    </location>
</feature>
<keyword evidence="2" id="KW-0812">Transmembrane</keyword>
<reference evidence="3" key="1">
    <citation type="journal article" date="2018" name="Genome Biol. Evol.">
        <title>Genomics and development of Lentinus tigrinus, a white-rot wood-decaying mushroom with dimorphic fruiting bodies.</title>
        <authorList>
            <person name="Wu B."/>
            <person name="Xu Z."/>
            <person name="Knudson A."/>
            <person name="Carlson A."/>
            <person name="Chen N."/>
            <person name="Kovaka S."/>
            <person name="LaButti K."/>
            <person name="Lipzen A."/>
            <person name="Pennachio C."/>
            <person name="Riley R."/>
            <person name="Schakwitz W."/>
            <person name="Umezawa K."/>
            <person name="Ohm R.A."/>
            <person name="Grigoriev I.V."/>
            <person name="Nagy L.G."/>
            <person name="Gibbons J."/>
            <person name="Hibbett D."/>
        </authorList>
    </citation>
    <scope>NUCLEOTIDE SEQUENCE [LARGE SCALE GENOMIC DNA]</scope>
    <source>
        <strain evidence="3">ALCF2SS1-6</strain>
    </source>
</reference>
<feature type="transmembrane region" description="Helical" evidence="2">
    <location>
        <begin position="192"/>
        <end position="214"/>
    </location>
</feature>
<feature type="transmembrane region" description="Helical" evidence="2">
    <location>
        <begin position="86"/>
        <end position="105"/>
    </location>
</feature>
<evidence type="ECO:0000313" key="3">
    <source>
        <dbReference type="EMBL" id="RPD57014.1"/>
    </source>
</evidence>
<dbReference type="OrthoDB" id="6499973at2759"/>
<dbReference type="PANTHER" id="PTHR11360">
    <property type="entry name" value="MONOCARBOXYLATE TRANSPORTER"/>
    <property type="match status" value="1"/>
</dbReference>
<accession>A0A5C2S2I2</accession>
<dbReference type="SUPFAM" id="SSF103473">
    <property type="entry name" value="MFS general substrate transporter"/>
    <property type="match status" value="1"/>
</dbReference>
<feature type="transmembrane region" description="Helical" evidence="2">
    <location>
        <begin position="139"/>
        <end position="161"/>
    </location>
</feature>
<feature type="transmembrane region" description="Helical" evidence="2">
    <location>
        <begin position="235"/>
        <end position="253"/>
    </location>
</feature>
<dbReference type="AlphaFoldDB" id="A0A5C2S2I2"/>
<gene>
    <name evidence="3" type="ORF">L227DRAFT_565743</name>
</gene>
<keyword evidence="4" id="KW-1185">Reference proteome</keyword>
<name>A0A5C2S2I2_9APHY</name>
<evidence type="ECO:0000256" key="1">
    <source>
        <dbReference type="SAM" id="MobiDB-lite"/>
    </source>
</evidence>
<dbReference type="PANTHER" id="PTHR11360:SF234">
    <property type="entry name" value="MFS-TYPE TRANSPORTER DBAD-RELATED"/>
    <property type="match status" value="1"/>
</dbReference>
<feature type="region of interest" description="Disordered" evidence="1">
    <location>
        <begin position="1"/>
        <end position="28"/>
    </location>
</feature>
<feature type="transmembrane region" description="Helical" evidence="2">
    <location>
        <begin position="309"/>
        <end position="331"/>
    </location>
</feature>
<feature type="transmembrane region" description="Helical" evidence="2">
    <location>
        <begin position="433"/>
        <end position="454"/>
    </location>
</feature>
<feature type="transmembrane region" description="Helical" evidence="2">
    <location>
        <begin position="396"/>
        <end position="413"/>
    </location>
</feature>
<dbReference type="InterPro" id="IPR050327">
    <property type="entry name" value="Proton-linked_MCT"/>
</dbReference>
<evidence type="ECO:0000256" key="2">
    <source>
        <dbReference type="SAM" id="Phobius"/>
    </source>
</evidence>
<feature type="transmembrane region" description="Helical" evidence="2">
    <location>
        <begin position="364"/>
        <end position="389"/>
    </location>
</feature>
<protein>
    <submittedName>
        <fullName evidence="3">MFS general substrate transporter</fullName>
    </submittedName>
</protein>
<proteinExistence type="predicted"/>
<feature type="transmembrane region" description="Helical" evidence="2">
    <location>
        <begin position="340"/>
        <end position="358"/>
    </location>
</feature>
<dbReference type="STRING" id="1328759.A0A5C2S2I2"/>
<sequence length="463" mass="49849">MEKVEFEPTASTQAVDPDEKEVESQEVHPVPSAAPAFPEGGLAGWLTVIGGSLVLFCTFGAVQSFGVYQDYYTRIYLAGTSTPSQVSWIGSVQVFLLFALSLPAGKLFDEGYFHPIMISASILYVVSFFMLSLAHSHEYYQIILSQGVAVGLAYGILFIPALSISSHYFGSSLGGVIYPIMLNQMFNGKAGFVWGVRAVALLGLFLLTIANLLMRTRLPGRKHRKTTFTPSIRRVITDVPFMLCAIGLVSPPFPFLGTVVAFAHHLAVFYLQLYANVHGVSPNIAHYTISIMNGASLFGRTIPNFLSDVWGVFNGAFFLPQFRCCLSAIVLTPSSRHRPVIIPMTAISGCLIFAMFGATSNGALIAFAIFYGFFSGGFISLIAPCAASFSVDVGEVGTRIGVACFIVGFALLTGNPISGALLKSPHYEWQNPILFSSITVLAGSATLLLSRQLAAKARGTQKL</sequence>
<dbReference type="Proteomes" id="UP000313359">
    <property type="component" value="Unassembled WGS sequence"/>
</dbReference>
<dbReference type="EMBL" id="ML122284">
    <property type="protein sequence ID" value="RPD57014.1"/>
    <property type="molecule type" value="Genomic_DNA"/>
</dbReference>
<feature type="transmembrane region" description="Helical" evidence="2">
    <location>
        <begin position="112"/>
        <end position="133"/>
    </location>
</feature>
<keyword evidence="2" id="KW-1133">Transmembrane helix</keyword>
<dbReference type="Gene3D" id="1.20.1250.20">
    <property type="entry name" value="MFS general substrate transporter like domains"/>
    <property type="match status" value="2"/>
</dbReference>
<evidence type="ECO:0000313" key="4">
    <source>
        <dbReference type="Proteomes" id="UP000313359"/>
    </source>
</evidence>